<organism evidence="1 2">
    <name type="scientific">Sorangium cellulosum</name>
    <name type="common">Polyangium cellulosum</name>
    <dbReference type="NCBI Taxonomy" id="56"/>
    <lineage>
        <taxon>Bacteria</taxon>
        <taxon>Pseudomonadati</taxon>
        <taxon>Myxococcota</taxon>
        <taxon>Polyangia</taxon>
        <taxon>Polyangiales</taxon>
        <taxon>Polyangiaceae</taxon>
        <taxon>Sorangium</taxon>
    </lineage>
</organism>
<evidence type="ECO:0000313" key="2">
    <source>
        <dbReference type="Proteomes" id="UP000075635"/>
    </source>
</evidence>
<accession>A0A150S4W5</accession>
<protein>
    <recommendedName>
        <fullName evidence="3">Secreted protein</fullName>
    </recommendedName>
</protein>
<gene>
    <name evidence="1" type="ORF">BE17_26525</name>
</gene>
<dbReference type="AlphaFoldDB" id="A0A150S4W5"/>
<evidence type="ECO:0000313" key="1">
    <source>
        <dbReference type="EMBL" id="KYF87505.1"/>
    </source>
</evidence>
<sequence>MKNAGLRSIPLFIAIVAALGLFAAGASGCRDEENLHACSELCKHRILCAEEKGTPPPSQTSCETACLGLEGEDLVERTEECMAEASCDYVLCADR</sequence>
<dbReference type="EMBL" id="JEMB01001436">
    <property type="protein sequence ID" value="KYF87505.1"/>
    <property type="molecule type" value="Genomic_DNA"/>
</dbReference>
<name>A0A150S4W5_SORCE</name>
<comment type="caution">
    <text evidence="1">The sequence shown here is derived from an EMBL/GenBank/DDBJ whole genome shotgun (WGS) entry which is preliminary data.</text>
</comment>
<dbReference type="Proteomes" id="UP000075635">
    <property type="component" value="Unassembled WGS sequence"/>
</dbReference>
<dbReference type="PROSITE" id="PS51257">
    <property type="entry name" value="PROKAR_LIPOPROTEIN"/>
    <property type="match status" value="1"/>
</dbReference>
<proteinExistence type="predicted"/>
<evidence type="ECO:0008006" key="3">
    <source>
        <dbReference type="Google" id="ProtNLM"/>
    </source>
</evidence>
<reference evidence="1 2" key="1">
    <citation type="submission" date="2014-02" db="EMBL/GenBank/DDBJ databases">
        <title>The small core and large imbalanced accessory genome model reveals a collaborative survival strategy of Sorangium cellulosum strains in nature.</title>
        <authorList>
            <person name="Han K."/>
            <person name="Peng R."/>
            <person name="Blom J."/>
            <person name="Li Y.-Z."/>
        </authorList>
    </citation>
    <scope>NUCLEOTIDE SEQUENCE [LARGE SCALE GENOMIC DNA]</scope>
    <source>
        <strain evidence="1 2">So0011-07</strain>
    </source>
</reference>